<dbReference type="AlphaFoldDB" id="A0A6I6IJX1"/>
<dbReference type="SUPFAM" id="SSF55486">
    <property type="entry name" value="Metalloproteases ('zincins'), catalytic domain"/>
    <property type="match status" value="1"/>
</dbReference>
<organism evidence="2 3">
    <name type="scientific">Roseovarius faecimaris</name>
    <dbReference type="NCBI Taxonomy" id="2494550"/>
    <lineage>
        <taxon>Bacteria</taxon>
        <taxon>Pseudomonadati</taxon>
        <taxon>Pseudomonadota</taxon>
        <taxon>Alphaproteobacteria</taxon>
        <taxon>Rhodobacterales</taxon>
        <taxon>Roseobacteraceae</taxon>
        <taxon>Roseovarius</taxon>
    </lineage>
</organism>
<name>A0A6I6IJX1_9RHOB</name>
<keyword evidence="3" id="KW-1185">Reference proteome</keyword>
<feature type="compositionally biased region" description="Gly residues" evidence="1">
    <location>
        <begin position="24"/>
        <end position="40"/>
    </location>
</feature>
<feature type="region of interest" description="Disordered" evidence="1">
    <location>
        <begin position="20"/>
        <end position="56"/>
    </location>
</feature>
<dbReference type="EMBL" id="CP034348">
    <property type="protein sequence ID" value="QGX96915.1"/>
    <property type="molecule type" value="Genomic_DNA"/>
</dbReference>
<evidence type="ECO:0000256" key="1">
    <source>
        <dbReference type="SAM" id="MobiDB-lite"/>
    </source>
</evidence>
<dbReference type="OrthoDB" id="61573at2"/>
<protein>
    <recommendedName>
        <fullName evidence="4">Peptidase</fullName>
    </recommendedName>
</protein>
<dbReference type="Proteomes" id="UP000428330">
    <property type="component" value="Chromosome"/>
</dbReference>
<dbReference type="RefSeq" id="WP_157705412.1">
    <property type="nucleotide sequence ID" value="NZ_CP034348.1"/>
</dbReference>
<sequence>MTPENSTRWSASDSFEFNWLAAKGGNGGKPSGTPGGGNGGSDPAPQVGSYTSGTPDGETDHFNIQLNFLGDGWTVEAMNAFAATADFLSRLITVGLPDDDGIDDLVIDVTMTSIDSIGGTIGQGRPTAVRTSDGSSPDGLPVSGEIFIDVNDVGSLLAQNTLDDLALHEILHVMGFGTLWEVPGVRDWLSDPVFVPNLETRNPNDGETLKTYTGGALSPEGTAPLVETEGSLGHWQEAAYGDELMTTVFNPLGNYLSQMTLDAMADLGYAIDDQVGAELALSIDLIANYTAEDFAFA</sequence>
<dbReference type="KEGG" id="rom:EI983_00910"/>
<proteinExistence type="predicted"/>
<accession>A0A6I6IJX1</accession>
<dbReference type="Gene3D" id="3.90.132.10">
    <property type="entry name" value="Leishmanolysin , domain 2"/>
    <property type="match status" value="1"/>
</dbReference>
<reference evidence="3" key="1">
    <citation type="submission" date="2018-12" db="EMBL/GenBank/DDBJ databases">
        <title>Complete genome sequence of Roseovarius sp. MME-070.</title>
        <authorList>
            <person name="Nam Y.-D."/>
            <person name="Kang J."/>
            <person name="Chung W.-H."/>
            <person name="Park Y.S."/>
        </authorList>
    </citation>
    <scope>NUCLEOTIDE SEQUENCE [LARGE SCALE GENOMIC DNA]</scope>
    <source>
        <strain evidence="3">MME-070</strain>
    </source>
</reference>
<evidence type="ECO:0000313" key="3">
    <source>
        <dbReference type="Proteomes" id="UP000428330"/>
    </source>
</evidence>
<evidence type="ECO:0008006" key="4">
    <source>
        <dbReference type="Google" id="ProtNLM"/>
    </source>
</evidence>
<evidence type="ECO:0000313" key="2">
    <source>
        <dbReference type="EMBL" id="QGX96915.1"/>
    </source>
</evidence>
<gene>
    <name evidence="2" type="ORF">EI983_00910</name>
</gene>